<evidence type="ECO:0000259" key="2">
    <source>
        <dbReference type="Pfam" id="PF01425"/>
    </source>
</evidence>
<organism evidence="3 4">
    <name type="scientific">Sphingobium chlorophenolicum</name>
    <dbReference type="NCBI Taxonomy" id="46429"/>
    <lineage>
        <taxon>Bacteria</taxon>
        <taxon>Pseudomonadati</taxon>
        <taxon>Pseudomonadota</taxon>
        <taxon>Alphaproteobacteria</taxon>
        <taxon>Sphingomonadales</taxon>
        <taxon>Sphingomonadaceae</taxon>
        <taxon>Sphingobium</taxon>
    </lineage>
</organism>
<feature type="domain" description="Amidase" evidence="2">
    <location>
        <begin position="26"/>
        <end position="465"/>
    </location>
</feature>
<dbReference type="Proteomes" id="UP000028411">
    <property type="component" value="Unassembled WGS sequence"/>
</dbReference>
<evidence type="ECO:0000313" key="4">
    <source>
        <dbReference type="Proteomes" id="UP000028411"/>
    </source>
</evidence>
<dbReference type="AlphaFoldDB" id="A0A081RA76"/>
<gene>
    <name evidence="3" type="ORF">BV95_03651</name>
</gene>
<dbReference type="RefSeq" id="WP_037455248.1">
    <property type="nucleotide sequence ID" value="NZ_JFHR01000052.1"/>
</dbReference>
<evidence type="ECO:0000313" key="3">
    <source>
        <dbReference type="EMBL" id="KEQ52099.1"/>
    </source>
</evidence>
<dbReference type="Gene3D" id="3.90.1300.10">
    <property type="entry name" value="Amidase signature (AS) domain"/>
    <property type="match status" value="1"/>
</dbReference>
<proteinExistence type="inferred from homology"/>
<dbReference type="InterPro" id="IPR000120">
    <property type="entry name" value="Amidase"/>
</dbReference>
<dbReference type="InterPro" id="IPR020556">
    <property type="entry name" value="Amidase_CS"/>
</dbReference>
<dbReference type="eggNOG" id="COG0154">
    <property type="taxonomic scope" value="Bacteria"/>
</dbReference>
<accession>A0A081RA76</accession>
<dbReference type="InterPro" id="IPR023631">
    <property type="entry name" value="Amidase_dom"/>
</dbReference>
<reference evidence="3 4" key="1">
    <citation type="submission" date="2014-02" db="EMBL/GenBank/DDBJ databases">
        <title>Whole genome sequence of Sphingobium chlorophenolicum NBRC 16172.</title>
        <authorList>
            <person name="Gan H.M."/>
            <person name="Gan H.Y."/>
            <person name="Chew T.H."/>
            <person name="Savka M.A."/>
        </authorList>
    </citation>
    <scope>NUCLEOTIDE SEQUENCE [LARGE SCALE GENOMIC DNA]</scope>
    <source>
        <strain evidence="3 4">NBRC 16172</strain>
    </source>
</reference>
<protein>
    <submittedName>
        <fullName evidence="3">Amidase, Asp-tRNAAsn/Glu-tRNAGln amidotransferase A subunit</fullName>
    </submittedName>
</protein>
<dbReference type="PATRIC" id="fig|46429.4.peg.3636"/>
<dbReference type="SUPFAM" id="SSF75304">
    <property type="entry name" value="Amidase signature (AS) enzymes"/>
    <property type="match status" value="1"/>
</dbReference>
<dbReference type="PANTHER" id="PTHR11895">
    <property type="entry name" value="TRANSAMIDASE"/>
    <property type="match status" value="1"/>
</dbReference>
<dbReference type="PANTHER" id="PTHR11895:SF7">
    <property type="entry name" value="GLUTAMYL-TRNA(GLN) AMIDOTRANSFERASE SUBUNIT A, MITOCHONDRIAL"/>
    <property type="match status" value="1"/>
</dbReference>
<dbReference type="OrthoDB" id="7490557at2"/>
<comment type="similarity">
    <text evidence="1">Belongs to the amidase family.</text>
</comment>
<evidence type="ECO:0000256" key="1">
    <source>
        <dbReference type="ARBA" id="ARBA00009199"/>
    </source>
</evidence>
<sequence>MPDTLETLSASEIGRRVRAKDLSPTESVRAALDRIETRNPSLNAFVHVDPEGALAAAKRLEERIARGEDVGPLAGVPVAMKDLFNSYPGWPSTLGGIRALQALPQKSASYFPTKMEQAGAIVVGATNSPVFGFRGTCDNPVHGPTRNPFDPARNSGGSSGGSAAAVADGMVPIGGATDGGGSIRIPSAWCNTFGFQPSYGRVPSAAAQQNAFELTNFAYTGAITRTVEDGALALQTLMAFDPAELFSLPADIDLPGAKSRSMAGVRIGFTPDLGIYPVNREIAEHVHDAASALATLGAEIVPIEVQLPSHRALTELWCRLVGMRMAGAIERFKRNGLDLARDHGAELPEQIWMWIDRANALTELDLRQDQLTRTAAFDGLQRALLSVDIIACPTVACLPVENGPHGETLGPDRIDEVEVDPLIGWCLTYLTNLTGNPAASLPAGLVGGLPVGLQLIGRRLDDARLMGTCAAFERVRPWAQHYDICQRRRV</sequence>
<comment type="caution">
    <text evidence="3">The sequence shown here is derived from an EMBL/GenBank/DDBJ whole genome shotgun (WGS) entry which is preliminary data.</text>
</comment>
<keyword evidence="3" id="KW-0808">Transferase</keyword>
<dbReference type="EMBL" id="JFHR01000052">
    <property type="protein sequence ID" value="KEQ52099.1"/>
    <property type="molecule type" value="Genomic_DNA"/>
</dbReference>
<dbReference type="InterPro" id="IPR036928">
    <property type="entry name" value="AS_sf"/>
</dbReference>
<dbReference type="Pfam" id="PF01425">
    <property type="entry name" value="Amidase"/>
    <property type="match status" value="1"/>
</dbReference>
<name>A0A081RA76_SPHCR</name>
<dbReference type="GO" id="GO:0016740">
    <property type="term" value="F:transferase activity"/>
    <property type="evidence" value="ECO:0007669"/>
    <property type="project" value="UniProtKB-KW"/>
</dbReference>
<dbReference type="PROSITE" id="PS00571">
    <property type="entry name" value="AMIDASES"/>
    <property type="match status" value="1"/>
</dbReference>